<dbReference type="GO" id="GO:0004519">
    <property type="term" value="F:endonuclease activity"/>
    <property type="evidence" value="ECO:0007669"/>
    <property type="project" value="UniProtKB-KW"/>
</dbReference>
<evidence type="ECO:0000313" key="2">
    <source>
        <dbReference type="EMBL" id="MEQ2637935.1"/>
    </source>
</evidence>
<evidence type="ECO:0000313" key="4">
    <source>
        <dbReference type="Proteomes" id="UP001478817"/>
    </source>
</evidence>
<dbReference type="InterPro" id="IPR044927">
    <property type="entry name" value="Endonuclea_NS_2"/>
</dbReference>
<dbReference type="EMBL" id="JBBNGS010000010">
    <property type="protein sequence ID" value="MEQ2637935.1"/>
    <property type="molecule type" value="Genomic_DNA"/>
</dbReference>
<accession>A0ABV1IGB2</accession>
<dbReference type="Pfam" id="PF13930">
    <property type="entry name" value="Endonuclea_NS_2"/>
    <property type="match status" value="1"/>
</dbReference>
<reference evidence="2 4" key="1">
    <citation type="submission" date="2024-04" db="EMBL/GenBank/DDBJ databases">
        <title>Human intestinal bacterial collection.</title>
        <authorList>
            <person name="Pauvert C."/>
            <person name="Hitch T.C.A."/>
            <person name="Clavel T."/>
        </authorList>
    </citation>
    <scope>NUCLEOTIDE SEQUENCE [LARGE SCALE GENOMIC DNA]</scope>
    <source>
        <strain evidence="2 4">CLA-AA-H197</strain>
    </source>
</reference>
<keyword evidence="2" id="KW-0378">Hydrolase</keyword>
<gene>
    <name evidence="2" type="ORF">AAAT05_06220</name>
    <name evidence="3" type="ORF">AAAT05_06265</name>
</gene>
<protein>
    <submittedName>
        <fullName evidence="2">DNA/RNA non-specific endonuclease</fullName>
    </submittedName>
</protein>
<keyword evidence="2" id="KW-0255">Endonuclease</keyword>
<dbReference type="Gene3D" id="3.40.570.10">
    <property type="entry name" value="Extracellular Endonuclease, subunit A"/>
    <property type="match status" value="1"/>
</dbReference>
<comment type="caution">
    <text evidence="2">The sequence shown here is derived from an EMBL/GenBank/DDBJ whole genome shotgun (WGS) entry which is preliminary data.</text>
</comment>
<sequence>MARRGRVSRLQRRAVSAALALVVGFAAYLGVDLSGGQRALAPATQQASYSAQPGPSAAASGQQASRQTWWTGWDPIAFPDYYRVIGPAVVDEDVPAGEVRYAPLDGLGRAGRCVANVTYDLMLQGESAGRDGLSDLHPSGWGHNAKVTITNPDGSVYNGYLFNRSHLVAKSLGGQNRIENLVCGTRTQNVGDNTGQDGGMAHTEVLARDWLDAHPGGTVWYCATPVYEGSELLPRSVIVDVRSSDGTLDQEVEVFNTAYGFTIDYATGEFSAY</sequence>
<dbReference type="Proteomes" id="UP001478817">
    <property type="component" value="Unassembled WGS sequence"/>
</dbReference>
<feature type="domain" description="Type VII secretion system protein EssD-like" evidence="1">
    <location>
        <begin position="136"/>
        <end position="243"/>
    </location>
</feature>
<keyword evidence="2" id="KW-0540">Nuclease</keyword>
<keyword evidence="4" id="KW-1185">Reference proteome</keyword>
<evidence type="ECO:0000313" key="3">
    <source>
        <dbReference type="EMBL" id="MEQ2637942.1"/>
    </source>
</evidence>
<evidence type="ECO:0000259" key="1">
    <source>
        <dbReference type="Pfam" id="PF13930"/>
    </source>
</evidence>
<proteinExistence type="predicted"/>
<dbReference type="InterPro" id="IPR044929">
    <property type="entry name" value="DNA/RNA_non-sp_Endonuclease_sf"/>
</dbReference>
<organism evidence="2 4">
    <name type="scientific">Paratractidigestivibacter faecalis</name>
    <dbReference type="NCBI Taxonomy" id="2292441"/>
    <lineage>
        <taxon>Bacteria</taxon>
        <taxon>Bacillati</taxon>
        <taxon>Actinomycetota</taxon>
        <taxon>Coriobacteriia</taxon>
        <taxon>Coriobacteriales</taxon>
        <taxon>Atopobiaceae</taxon>
        <taxon>Paratractidigestivibacter</taxon>
    </lineage>
</organism>
<dbReference type="RefSeq" id="WP_349182545.1">
    <property type="nucleotide sequence ID" value="NZ_JBBNGS010000010.1"/>
</dbReference>
<name>A0ABV1IGB2_9ACTN</name>
<dbReference type="EMBL" id="JBBNGS010000010">
    <property type="protein sequence ID" value="MEQ2637942.1"/>
    <property type="molecule type" value="Genomic_DNA"/>
</dbReference>